<sequence>MSIVNRNDADGERVLSTWCVSEEEIPISTTASLNFNINPVVAPPSTGLTDHLTPMGNWMLCNDVAASSGDRCCEKTSSNDGAESAAGSGERYIWVLDPLTRKLRVPVSLLVPTQATATTGTVPSLCMSFLEGRCRHQWCRQAHVPMHALPRLRHEALHAPTCCRLHMDPHDTSVLTDRFKFIRVLGSEGGFSKSDVNGGACDLIPTDRVAQTVGLLRFIANCSHSPKEKGRQQEKQSSASPGENGNGSESAEAGRSPYVGRPANYVTNDAKLDQSMVLDLPAKLVCRLHLSHRCRYLEDCNNIHICREYELHLQPPPHLTAALSSVMPTTTTITIGDRNYSSTMISLGDVTDEVFRIICDQQRQCALTSVPAAGSAMPPPSLHSHASPMIFDGSRPVDVAERITSPLSLEDTSPRTLFCNSMGSAMPAAHGGAVYVPATDLSPPQGSSPVLAATASSPQCISRVLRIYDVRPKSAAPSGQGKSGSYRSPGTLINGSAGNSPLMNGWKGTSVNNSYNSVGSSHSHHGNPSNESNDGNGHCGVTGGSRPDGMQLGEQRSSANSNNNKRSDCGNNGPNHHRRHHKQQKQQHAQSQQQSPLIQLRGNACSHRSP</sequence>
<feature type="region of interest" description="Disordered" evidence="1">
    <location>
        <begin position="513"/>
        <end position="610"/>
    </location>
</feature>
<feature type="compositionally biased region" description="Polar residues" evidence="1">
    <location>
        <begin position="235"/>
        <end position="249"/>
    </location>
</feature>
<feature type="compositionally biased region" description="Basic residues" evidence="1">
    <location>
        <begin position="575"/>
        <end position="585"/>
    </location>
</feature>
<dbReference type="InterPro" id="IPR053125">
    <property type="entry name" value="RNA-bd_mRNA_stabilization_reg"/>
</dbReference>
<evidence type="ECO:0000313" key="2">
    <source>
        <dbReference type="EMBL" id="CCC93375.1"/>
    </source>
</evidence>
<feature type="compositionally biased region" description="Low complexity" evidence="1">
    <location>
        <begin position="513"/>
        <end position="533"/>
    </location>
</feature>
<accession>G0UVG0</accession>
<feature type="compositionally biased region" description="Polar residues" evidence="1">
    <location>
        <begin position="483"/>
        <end position="499"/>
    </location>
</feature>
<gene>
    <name evidence="2" type="ORF">TCIL3000_10_1340</name>
</gene>
<dbReference type="VEuPathDB" id="TriTrypDB:TcIL3000_10_1340"/>
<reference evidence="2" key="1">
    <citation type="journal article" date="2012" name="Proc. Natl. Acad. Sci. U.S.A.">
        <title>Antigenic diversity is generated by distinct evolutionary mechanisms in African trypanosome species.</title>
        <authorList>
            <person name="Jackson A.P."/>
            <person name="Berry A."/>
            <person name="Aslett M."/>
            <person name="Allison H.C."/>
            <person name="Burton P."/>
            <person name="Vavrova-Anderson J."/>
            <person name="Brown R."/>
            <person name="Browne H."/>
            <person name="Corton N."/>
            <person name="Hauser H."/>
            <person name="Gamble J."/>
            <person name="Gilderthorp R."/>
            <person name="Marcello L."/>
            <person name="McQuillan J."/>
            <person name="Otto T.D."/>
            <person name="Quail M.A."/>
            <person name="Sanders M.J."/>
            <person name="van Tonder A."/>
            <person name="Ginger M.L."/>
            <person name="Field M.C."/>
            <person name="Barry J.D."/>
            <person name="Hertz-Fowler C."/>
            <person name="Berriman M."/>
        </authorList>
    </citation>
    <scope>NUCLEOTIDE SEQUENCE</scope>
    <source>
        <strain evidence="2">IL3000</strain>
    </source>
</reference>
<feature type="compositionally biased region" description="Low complexity" evidence="1">
    <location>
        <begin position="586"/>
        <end position="595"/>
    </location>
</feature>
<organism evidence="2">
    <name type="scientific">Trypanosoma congolense (strain IL3000)</name>
    <dbReference type="NCBI Taxonomy" id="1068625"/>
    <lineage>
        <taxon>Eukaryota</taxon>
        <taxon>Discoba</taxon>
        <taxon>Euglenozoa</taxon>
        <taxon>Kinetoplastea</taxon>
        <taxon>Metakinetoplastina</taxon>
        <taxon>Trypanosomatida</taxon>
        <taxon>Trypanosomatidae</taxon>
        <taxon>Trypanosoma</taxon>
        <taxon>Nannomonas</taxon>
    </lineage>
</organism>
<feature type="region of interest" description="Disordered" evidence="1">
    <location>
        <begin position="225"/>
        <end position="260"/>
    </location>
</feature>
<proteinExistence type="predicted"/>
<dbReference type="AlphaFoldDB" id="G0UVG0"/>
<dbReference type="PANTHER" id="PTHR37035:SF4">
    <property type="entry name" value="C3H1-TYPE DOMAIN-CONTAINING PROTEIN"/>
    <property type="match status" value="1"/>
</dbReference>
<evidence type="ECO:0008006" key="3">
    <source>
        <dbReference type="Google" id="ProtNLM"/>
    </source>
</evidence>
<dbReference type="EMBL" id="HE575323">
    <property type="protein sequence ID" value="CCC93375.1"/>
    <property type="molecule type" value="Genomic_DNA"/>
</dbReference>
<protein>
    <recommendedName>
        <fullName evidence="3">C3H1-type domain-containing protein</fullName>
    </recommendedName>
</protein>
<feature type="region of interest" description="Disordered" evidence="1">
    <location>
        <begin position="472"/>
        <end position="499"/>
    </location>
</feature>
<evidence type="ECO:0000256" key="1">
    <source>
        <dbReference type="SAM" id="MobiDB-lite"/>
    </source>
</evidence>
<feature type="compositionally biased region" description="Basic and acidic residues" evidence="1">
    <location>
        <begin position="225"/>
        <end position="234"/>
    </location>
</feature>
<dbReference type="PANTHER" id="PTHR37035">
    <property type="entry name" value="C3H1-TYPE DOMAIN-CONTAINING PROTEIN-RELATED"/>
    <property type="match status" value="1"/>
</dbReference>
<name>G0UVG0_TRYCI</name>